<keyword evidence="5 12" id="KW-0863">Zinc-finger</keyword>
<comment type="function">
    <text evidence="9">Probable E3 ubiquitin-protein ligase. Has no effect on the stability of the DELLA proteins.</text>
</comment>
<evidence type="ECO:0000256" key="10">
    <source>
        <dbReference type="ARBA" id="ARBA00060618"/>
    </source>
</evidence>
<keyword evidence="4" id="KW-0479">Metal-binding</keyword>
<keyword evidence="8" id="KW-0862">Zinc</keyword>
<dbReference type="PANTHER" id="PTHR42647">
    <property type="entry name" value="SBP (S-RIBONUCLEASE BINDING PROTEIN) FAMILY PROTEIN"/>
    <property type="match status" value="1"/>
</dbReference>
<dbReference type="PANTHER" id="PTHR42647:SF12">
    <property type="entry name" value="BOI-RELATED E3 UBIQUITIN-PROTEIN LIGASE 2-RELATED"/>
    <property type="match status" value="1"/>
</dbReference>
<proteinExistence type="predicted"/>
<dbReference type="GO" id="GO:0061630">
    <property type="term" value="F:ubiquitin protein ligase activity"/>
    <property type="evidence" value="ECO:0007669"/>
    <property type="project" value="UniProtKB-EC"/>
</dbReference>
<feature type="domain" description="RING-type" evidence="13">
    <location>
        <begin position="338"/>
        <end position="373"/>
    </location>
</feature>
<evidence type="ECO:0000259" key="13">
    <source>
        <dbReference type="PROSITE" id="PS50089"/>
    </source>
</evidence>
<comment type="pathway">
    <text evidence="10">Protein degradation; proteasomal ubiquitin-dependent pathway.</text>
</comment>
<evidence type="ECO:0000256" key="7">
    <source>
        <dbReference type="ARBA" id="ARBA00022821"/>
    </source>
</evidence>
<dbReference type="InterPro" id="IPR001841">
    <property type="entry name" value="Znf_RING"/>
</dbReference>
<dbReference type="Gene3D" id="3.30.40.10">
    <property type="entry name" value="Zinc/RING finger domain, C3HC4 (zinc finger)"/>
    <property type="match status" value="1"/>
</dbReference>
<evidence type="ECO:0000256" key="2">
    <source>
        <dbReference type="ARBA" id="ARBA00012483"/>
    </source>
</evidence>
<keyword evidence="3" id="KW-0808">Transferase</keyword>
<evidence type="ECO:0000313" key="14">
    <source>
        <dbReference type="EMBL" id="KAK7401665.1"/>
    </source>
</evidence>
<evidence type="ECO:0000256" key="5">
    <source>
        <dbReference type="ARBA" id="ARBA00022771"/>
    </source>
</evidence>
<dbReference type="FunFam" id="3.30.40.10:FF:000541">
    <property type="entry name" value="BOI-related E3 ubiquitin-protein ligase 1"/>
    <property type="match status" value="1"/>
</dbReference>
<keyword evidence="7" id="KW-0611">Plant defense</keyword>
<name>A0AAN9XQ27_PSOTE</name>
<gene>
    <name evidence="14" type="ORF">VNO78_13315</name>
</gene>
<dbReference type="EMBL" id="JAYMYS010000003">
    <property type="protein sequence ID" value="KAK7401665.1"/>
    <property type="molecule type" value="Genomic_DNA"/>
</dbReference>
<dbReference type="AlphaFoldDB" id="A0AAN9XQ27"/>
<dbReference type="PROSITE" id="PS50089">
    <property type="entry name" value="ZF_RING_2"/>
    <property type="match status" value="1"/>
</dbReference>
<evidence type="ECO:0000256" key="6">
    <source>
        <dbReference type="ARBA" id="ARBA00022786"/>
    </source>
</evidence>
<sequence length="385" mass="43231">MPLSLPFLSTLVLFFFPLPLLLLSSLLSLLSNTLTHSSFFILPNNNHQQKHRISLSHIFMAVEARHLNLFPSQLITNREVMNNIEANVHMYNNSQMGYSSYLPLSGAVTETVLPSSLYNSIGNAVKSESGLTYNNSNIVIPASMSRKRSRENNYGYSNESFSFLGQDVSLQIQQQQLDIEHLIMQRMEKVRMEIDEKRKRQARRIIEAIEVGVMKKLKAKEEEIEKIGKLNWALEERVKSLCMENQIWRDLAQTNEATANALRCNLEQILAQRGGAMQEDGGAVVMDDAESCCGSTDEDEEEEGEKEKEVARGWRTLAEGCAGAKDKDESNGNGMRMCKNCGKEESCVLILPCRHLCLCTVCGSTLHICPICKSFKTASVHVNMS</sequence>
<dbReference type="GO" id="GO:0008270">
    <property type="term" value="F:zinc ion binding"/>
    <property type="evidence" value="ECO:0007669"/>
    <property type="project" value="UniProtKB-KW"/>
</dbReference>
<evidence type="ECO:0000256" key="3">
    <source>
        <dbReference type="ARBA" id="ARBA00022679"/>
    </source>
</evidence>
<accession>A0AAN9XQ27</accession>
<evidence type="ECO:0000256" key="4">
    <source>
        <dbReference type="ARBA" id="ARBA00022723"/>
    </source>
</evidence>
<keyword evidence="6" id="KW-0833">Ubl conjugation pathway</keyword>
<dbReference type="CDD" id="cd16649">
    <property type="entry name" value="mRING-HC-C3HC5_CGRF1-like"/>
    <property type="match status" value="1"/>
</dbReference>
<protein>
    <recommendedName>
        <fullName evidence="2">RING-type E3 ubiquitin transferase</fullName>
        <ecNumber evidence="2">2.3.2.27</ecNumber>
    </recommendedName>
</protein>
<evidence type="ECO:0000256" key="9">
    <source>
        <dbReference type="ARBA" id="ARBA00055493"/>
    </source>
</evidence>
<organism evidence="14 15">
    <name type="scientific">Psophocarpus tetragonolobus</name>
    <name type="common">Winged bean</name>
    <name type="synonym">Dolichos tetragonolobus</name>
    <dbReference type="NCBI Taxonomy" id="3891"/>
    <lineage>
        <taxon>Eukaryota</taxon>
        <taxon>Viridiplantae</taxon>
        <taxon>Streptophyta</taxon>
        <taxon>Embryophyta</taxon>
        <taxon>Tracheophyta</taxon>
        <taxon>Spermatophyta</taxon>
        <taxon>Magnoliopsida</taxon>
        <taxon>eudicotyledons</taxon>
        <taxon>Gunneridae</taxon>
        <taxon>Pentapetalae</taxon>
        <taxon>rosids</taxon>
        <taxon>fabids</taxon>
        <taxon>Fabales</taxon>
        <taxon>Fabaceae</taxon>
        <taxon>Papilionoideae</taxon>
        <taxon>50 kb inversion clade</taxon>
        <taxon>NPAAA clade</taxon>
        <taxon>indigoferoid/millettioid clade</taxon>
        <taxon>Phaseoleae</taxon>
        <taxon>Psophocarpus</taxon>
    </lineage>
</organism>
<evidence type="ECO:0000256" key="1">
    <source>
        <dbReference type="ARBA" id="ARBA00000900"/>
    </source>
</evidence>
<dbReference type="InterPro" id="IPR013083">
    <property type="entry name" value="Znf_RING/FYVE/PHD"/>
</dbReference>
<comment type="subunit">
    <text evidence="11">Interacts with the DELLA proteins GAI, RGA, RGL1, RGL2 and RGL3.</text>
</comment>
<reference evidence="14 15" key="1">
    <citation type="submission" date="2024-01" db="EMBL/GenBank/DDBJ databases">
        <title>The genomes of 5 underutilized Papilionoideae crops provide insights into root nodulation and disease resistanc.</title>
        <authorList>
            <person name="Jiang F."/>
        </authorList>
    </citation>
    <scope>NUCLEOTIDE SEQUENCE [LARGE SCALE GENOMIC DNA]</scope>
    <source>
        <strain evidence="14">DUOXIRENSHENG_FW03</strain>
        <tissue evidence="14">Leaves</tissue>
    </source>
</reference>
<dbReference type="Proteomes" id="UP001386955">
    <property type="component" value="Unassembled WGS sequence"/>
</dbReference>
<comment type="caution">
    <text evidence="14">The sequence shown here is derived from an EMBL/GenBank/DDBJ whole genome shotgun (WGS) entry which is preliminary data.</text>
</comment>
<dbReference type="EC" id="2.3.2.27" evidence="2"/>
<dbReference type="Pfam" id="PF13920">
    <property type="entry name" value="zf-C3HC4_3"/>
    <property type="match status" value="1"/>
</dbReference>
<evidence type="ECO:0000313" key="15">
    <source>
        <dbReference type="Proteomes" id="UP001386955"/>
    </source>
</evidence>
<evidence type="ECO:0000256" key="12">
    <source>
        <dbReference type="PROSITE-ProRule" id="PRU00175"/>
    </source>
</evidence>
<evidence type="ECO:0000256" key="8">
    <source>
        <dbReference type="ARBA" id="ARBA00022833"/>
    </source>
</evidence>
<dbReference type="GO" id="GO:0043067">
    <property type="term" value="P:regulation of programmed cell death"/>
    <property type="evidence" value="ECO:0007669"/>
    <property type="project" value="TreeGrafter"/>
</dbReference>
<dbReference type="GO" id="GO:0006952">
    <property type="term" value="P:defense response"/>
    <property type="evidence" value="ECO:0007669"/>
    <property type="project" value="UniProtKB-KW"/>
</dbReference>
<keyword evidence="15" id="KW-1185">Reference proteome</keyword>
<evidence type="ECO:0000256" key="11">
    <source>
        <dbReference type="ARBA" id="ARBA00062563"/>
    </source>
</evidence>
<comment type="catalytic activity">
    <reaction evidence="1">
        <text>S-ubiquitinyl-[E2 ubiquitin-conjugating enzyme]-L-cysteine + [acceptor protein]-L-lysine = [E2 ubiquitin-conjugating enzyme]-L-cysteine + N(6)-ubiquitinyl-[acceptor protein]-L-lysine.</text>
        <dbReference type="EC" id="2.3.2.27"/>
    </reaction>
</comment>